<accession>A0A8S7N2P0</accession>
<organism evidence="1 2">
    <name type="scientific">Escherichia coli</name>
    <dbReference type="NCBI Taxonomy" id="562"/>
    <lineage>
        <taxon>Bacteria</taxon>
        <taxon>Pseudomonadati</taxon>
        <taxon>Pseudomonadota</taxon>
        <taxon>Gammaproteobacteria</taxon>
        <taxon>Enterobacterales</taxon>
        <taxon>Enterobacteriaceae</taxon>
        <taxon>Escherichia</taxon>
    </lineage>
</organism>
<proteinExistence type="predicted"/>
<dbReference type="EMBL" id="AASOHJ010000064">
    <property type="protein sequence ID" value="EFE8676358.1"/>
    <property type="molecule type" value="Genomic_DNA"/>
</dbReference>
<dbReference type="Proteomes" id="UP000533482">
    <property type="component" value="Unassembled WGS sequence"/>
</dbReference>
<dbReference type="AlphaFoldDB" id="A0A8S7N2P0"/>
<evidence type="ECO:0000313" key="1">
    <source>
        <dbReference type="EMBL" id="EFE8676358.1"/>
    </source>
</evidence>
<protein>
    <submittedName>
        <fullName evidence="1">Uncharacterized protein</fullName>
    </submittedName>
</protein>
<reference evidence="1 2" key="1">
    <citation type="submission" date="2019-09" db="EMBL/GenBank/DDBJ databases">
        <authorList>
            <consortium name="NARMS: The National Antimicrobial Resistance Monitoring System"/>
        </authorList>
    </citation>
    <scope>NUCLEOTIDE SEQUENCE [LARGE SCALE GENOMIC DNA]</scope>
    <source>
        <strain evidence="1 2">FSIS11923834</strain>
    </source>
</reference>
<name>A0A8S7N2P0_ECOLX</name>
<comment type="caution">
    <text evidence="1">The sequence shown here is derived from an EMBL/GenBank/DDBJ whole genome shotgun (WGS) entry which is preliminary data.</text>
</comment>
<gene>
    <name evidence="1" type="ORF">F7N46_25295</name>
</gene>
<evidence type="ECO:0000313" key="2">
    <source>
        <dbReference type="Proteomes" id="UP000533482"/>
    </source>
</evidence>
<sequence length="87" mass="10124">MVIIIISICVCIVSGKAEREQTSPVQRRFYLQTSEGETIRMMHRVSKKSRFFPDSLFGLTLHKCVRTSRRSCPTPFGLFNRTMARKR</sequence>